<evidence type="ECO:0000313" key="1">
    <source>
        <dbReference type="EMBL" id="CAH3127733.1"/>
    </source>
</evidence>
<dbReference type="InterPro" id="IPR032675">
    <property type="entry name" value="LRR_dom_sf"/>
</dbReference>
<comment type="caution">
    <text evidence="1">The sequence shown here is derived from an EMBL/GenBank/DDBJ whole genome shotgun (WGS) entry which is preliminary data.</text>
</comment>
<organism evidence="1 2">
    <name type="scientific">Porites lobata</name>
    <dbReference type="NCBI Taxonomy" id="104759"/>
    <lineage>
        <taxon>Eukaryota</taxon>
        <taxon>Metazoa</taxon>
        <taxon>Cnidaria</taxon>
        <taxon>Anthozoa</taxon>
        <taxon>Hexacorallia</taxon>
        <taxon>Scleractinia</taxon>
        <taxon>Fungiina</taxon>
        <taxon>Poritidae</taxon>
        <taxon>Porites</taxon>
    </lineage>
</organism>
<proteinExistence type="predicted"/>
<name>A0ABN8NZ51_9CNID</name>
<dbReference type="EMBL" id="CALNXK010000044">
    <property type="protein sequence ID" value="CAH3127733.1"/>
    <property type="molecule type" value="Genomic_DNA"/>
</dbReference>
<keyword evidence="2" id="KW-1185">Reference proteome</keyword>
<dbReference type="Proteomes" id="UP001159405">
    <property type="component" value="Unassembled WGS sequence"/>
</dbReference>
<dbReference type="Gene3D" id="3.80.10.10">
    <property type="entry name" value="Ribonuclease Inhibitor"/>
    <property type="match status" value="1"/>
</dbReference>
<evidence type="ECO:0000313" key="2">
    <source>
        <dbReference type="Proteomes" id="UP001159405"/>
    </source>
</evidence>
<accession>A0ABN8NZ51</accession>
<feature type="non-terminal residue" evidence="1">
    <location>
        <position position="160"/>
    </location>
</feature>
<reference evidence="1 2" key="1">
    <citation type="submission" date="2022-05" db="EMBL/GenBank/DDBJ databases">
        <authorList>
            <consortium name="Genoscope - CEA"/>
            <person name="William W."/>
        </authorList>
    </citation>
    <scope>NUCLEOTIDE SEQUENCE [LARGE SCALE GENOMIC DNA]</scope>
</reference>
<protein>
    <submittedName>
        <fullName evidence="1">Uncharacterized protein</fullName>
    </submittedName>
</protein>
<dbReference type="SUPFAM" id="SSF52047">
    <property type="entry name" value="RNI-like"/>
    <property type="match status" value="1"/>
</dbReference>
<gene>
    <name evidence="1" type="ORF">PLOB_00033165</name>
</gene>
<feature type="non-terminal residue" evidence="1">
    <location>
        <position position="1"/>
    </location>
</feature>
<sequence>RPEQPEQVVTESVEVEPACKRVKPNNDKLTLSTNSHIKGISFVVNLLHLKELYLEHCINIDDAVAISVLSCDAHLQALETLSLRMCEQFDSEELIAIALSHPSLRIYKIDGCCNVDVLSYVRILNFPRLSLSEFDMTPDLDCHTIEEWNYLENMFGELRL</sequence>